<dbReference type="Proteomes" id="UP000070326">
    <property type="component" value="Unassembled WGS sequence"/>
</dbReference>
<dbReference type="InterPro" id="IPR037294">
    <property type="entry name" value="ABC_BtuC-like"/>
</dbReference>
<dbReference type="RefSeq" id="WP_021934845.1">
    <property type="nucleotide sequence ID" value="NZ_CAXUJS010000008.1"/>
</dbReference>
<evidence type="ECO:0000313" key="10">
    <source>
        <dbReference type="EMBL" id="KXI10318.1"/>
    </source>
</evidence>
<gene>
    <name evidence="10" type="ORF">HMPREF3195_01904</name>
</gene>
<feature type="transmembrane region" description="Helical" evidence="9">
    <location>
        <begin position="7"/>
        <end position="31"/>
    </location>
</feature>
<dbReference type="AlphaFoldDB" id="A0A135YLP7"/>
<dbReference type="InterPro" id="IPR001626">
    <property type="entry name" value="ABC_TroCD"/>
</dbReference>
<evidence type="ECO:0000256" key="8">
    <source>
        <dbReference type="RuleBase" id="RU003943"/>
    </source>
</evidence>
<dbReference type="SUPFAM" id="SSF81345">
    <property type="entry name" value="ABC transporter involved in vitamin B12 uptake, BtuC"/>
    <property type="match status" value="1"/>
</dbReference>
<dbReference type="PANTHER" id="PTHR30477:SF3">
    <property type="entry name" value="METAL TRANSPORT SYSTEM MEMBRANE PROTEIN CT_069-RELATED"/>
    <property type="match status" value="1"/>
</dbReference>
<feature type="transmembrane region" description="Helical" evidence="9">
    <location>
        <begin position="145"/>
        <end position="167"/>
    </location>
</feature>
<evidence type="ECO:0000256" key="7">
    <source>
        <dbReference type="ARBA" id="ARBA00023136"/>
    </source>
</evidence>
<feature type="transmembrane region" description="Helical" evidence="9">
    <location>
        <begin position="226"/>
        <end position="247"/>
    </location>
</feature>
<comment type="subcellular location">
    <subcellularLocation>
        <location evidence="1 8">Cell membrane</location>
        <topology evidence="1 8">Multi-pass membrane protein</topology>
    </subcellularLocation>
</comment>
<keyword evidence="7 9" id="KW-0472">Membrane</keyword>
<evidence type="ECO:0000256" key="9">
    <source>
        <dbReference type="SAM" id="Phobius"/>
    </source>
</evidence>
<evidence type="ECO:0000256" key="5">
    <source>
        <dbReference type="ARBA" id="ARBA00022692"/>
    </source>
</evidence>
<feature type="transmembrane region" description="Helical" evidence="9">
    <location>
        <begin position="259"/>
        <end position="280"/>
    </location>
</feature>
<organism evidence="10 11">
    <name type="scientific">Peptostreptococcus anaerobius</name>
    <dbReference type="NCBI Taxonomy" id="1261"/>
    <lineage>
        <taxon>Bacteria</taxon>
        <taxon>Bacillati</taxon>
        <taxon>Bacillota</taxon>
        <taxon>Clostridia</taxon>
        <taxon>Peptostreptococcales</taxon>
        <taxon>Peptostreptococcaceae</taxon>
        <taxon>Peptostreptococcus</taxon>
    </lineage>
</organism>
<feature type="transmembrane region" description="Helical" evidence="9">
    <location>
        <begin position="89"/>
        <end position="109"/>
    </location>
</feature>
<dbReference type="EMBL" id="LSQZ01000099">
    <property type="protein sequence ID" value="KXI10318.1"/>
    <property type="molecule type" value="Genomic_DNA"/>
</dbReference>
<comment type="similarity">
    <text evidence="2 8">Belongs to the ABC-3 integral membrane protein family.</text>
</comment>
<comment type="caution">
    <text evidence="10">The sequence shown here is derived from an EMBL/GenBank/DDBJ whole genome shotgun (WGS) entry which is preliminary data.</text>
</comment>
<evidence type="ECO:0000256" key="2">
    <source>
        <dbReference type="ARBA" id="ARBA00008034"/>
    </source>
</evidence>
<keyword evidence="6 9" id="KW-1133">Transmembrane helix</keyword>
<dbReference type="GO" id="GO:0055085">
    <property type="term" value="P:transmembrane transport"/>
    <property type="evidence" value="ECO:0007669"/>
    <property type="project" value="InterPro"/>
</dbReference>
<dbReference type="Gene3D" id="1.10.3470.10">
    <property type="entry name" value="ABC transporter involved in vitamin B12 uptake, BtuC"/>
    <property type="match status" value="1"/>
</dbReference>
<sequence>MEILRSYTFQLISIGTLFLAVASAIVGSLNLYKGQSLIGDAIGHSSFPGIVLIFMVFQTRNPNMLFVGAVLAGALSYFLIQVAKRNSKVSLDACLAIFLSGFFGLGMVLKSIIQGNPKYQAASQSGLGNYIFGQAAYMMEKDIKLIVVVSIIVVATFILFYKQLVVFTFDTEFSKTIGLNTRLIEGVLLFMTIGLVGIGLKAVGSILISSFLILPCVAANQWSKKFSRVLVVASLVGGLSAILGTYFSSIYSGLSTGPTIILSMGSITIFSLLFGPYGTISKSIKLRRTR</sequence>
<dbReference type="PANTHER" id="PTHR30477">
    <property type="entry name" value="ABC-TRANSPORTER METAL-BINDING PROTEIN"/>
    <property type="match status" value="1"/>
</dbReference>
<dbReference type="eggNOG" id="COG1108">
    <property type="taxonomic scope" value="Bacteria"/>
</dbReference>
<feature type="transmembrane region" description="Helical" evidence="9">
    <location>
        <begin position="37"/>
        <end position="57"/>
    </location>
</feature>
<name>A0A135YLP7_9FIRM</name>
<dbReference type="GO" id="GO:0010043">
    <property type="term" value="P:response to zinc ion"/>
    <property type="evidence" value="ECO:0007669"/>
    <property type="project" value="TreeGrafter"/>
</dbReference>
<proteinExistence type="inferred from homology"/>
<dbReference type="Pfam" id="PF00950">
    <property type="entry name" value="ABC-3"/>
    <property type="match status" value="1"/>
</dbReference>
<feature type="transmembrane region" description="Helical" evidence="9">
    <location>
        <begin position="187"/>
        <end position="214"/>
    </location>
</feature>
<evidence type="ECO:0000313" key="11">
    <source>
        <dbReference type="Proteomes" id="UP000070326"/>
    </source>
</evidence>
<accession>A0A135YLP7</accession>
<dbReference type="PATRIC" id="fig|1261.3.peg.956"/>
<reference evidence="10 11" key="1">
    <citation type="submission" date="2016-02" db="EMBL/GenBank/DDBJ databases">
        <authorList>
            <person name="Wen L."/>
            <person name="He K."/>
            <person name="Yang H."/>
        </authorList>
    </citation>
    <scope>NUCLEOTIDE SEQUENCE [LARGE SCALE GENOMIC DNA]</scope>
    <source>
        <strain evidence="10 11">MJR8628A</strain>
    </source>
</reference>
<evidence type="ECO:0000256" key="3">
    <source>
        <dbReference type="ARBA" id="ARBA00022448"/>
    </source>
</evidence>
<protein>
    <submittedName>
        <fullName evidence="10">ABC 3 transport family protein</fullName>
    </submittedName>
</protein>
<evidence type="ECO:0000256" key="4">
    <source>
        <dbReference type="ARBA" id="ARBA00022475"/>
    </source>
</evidence>
<dbReference type="STRING" id="1261.HMPREF3195_01904"/>
<keyword evidence="5 8" id="KW-0812">Transmembrane</keyword>
<dbReference type="CDD" id="cd06550">
    <property type="entry name" value="TM_ABC_iron-siderophores_like"/>
    <property type="match status" value="1"/>
</dbReference>
<keyword evidence="3 8" id="KW-0813">Transport</keyword>
<keyword evidence="4" id="KW-1003">Cell membrane</keyword>
<evidence type="ECO:0000256" key="6">
    <source>
        <dbReference type="ARBA" id="ARBA00022989"/>
    </source>
</evidence>
<evidence type="ECO:0000256" key="1">
    <source>
        <dbReference type="ARBA" id="ARBA00004651"/>
    </source>
</evidence>
<feature type="transmembrane region" description="Helical" evidence="9">
    <location>
        <begin position="64"/>
        <end position="83"/>
    </location>
</feature>
<dbReference type="GO" id="GO:0043190">
    <property type="term" value="C:ATP-binding cassette (ABC) transporter complex"/>
    <property type="evidence" value="ECO:0007669"/>
    <property type="project" value="InterPro"/>
</dbReference>